<evidence type="ECO:0000256" key="1">
    <source>
        <dbReference type="ARBA" id="ARBA00013194"/>
    </source>
</evidence>
<keyword evidence="2" id="KW-0697">Rotamase</keyword>
<protein>
    <recommendedName>
        <fullName evidence="1">peptidylprolyl isomerase</fullName>
        <ecNumber evidence="1">5.2.1.8</ecNumber>
    </recommendedName>
</protein>
<dbReference type="OrthoDB" id="9807797at2"/>
<dbReference type="EC" id="5.2.1.8" evidence="1"/>
<evidence type="ECO:0000313" key="7">
    <source>
        <dbReference type="Proteomes" id="UP000198131"/>
    </source>
</evidence>
<feature type="chain" id="PRO_5013279065" description="peptidylprolyl isomerase" evidence="4">
    <location>
        <begin position="24"/>
        <end position="668"/>
    </location>
</feature>
<keyword evidence="4" id="KW-0732">Signal</keyword>
<evidence type="ECO:0000256" key="2">
    <source>
        <dbReference type="ARBA" id="ARBA00023110"/>
    </source>
</evidence>
<dbReference type="SUPFAM" id="SSF50891">
    <property type="entry name" value="Cyclophilin-like"/>
    <property type="match status" value="1"/>
</dbReference>
<reference evidence="7" key="1">
    <citation type="submission" date="2017-06" db="EMBL/GenBank/DDBJ databases">
        <authorList>
            <person name="Varghese N."/>
            <person name="Submissions S."/>
        </authorList>
    </citation>
    <scope>NUCLEOTIDE SEQUENCE [LARGE SCALE GENOMIC DNA]</scope>
    <source>
        <strain evidence="7">DSM 11116</strain>
    </source>
</reference>
<dbReference type="InterPro" id="IPR004155">
    <property type="entry name" value="PBS_lyase_HEAT"/>
</dbReference>
<keyword evidence="3 6" id="KW-0413">Isomerase</keyword>
<name>A0A212TPS4_9BACT</name>
<keyword evidence="7" id="KW-1185">Reference proteome</keyword>
<dbReference type="SMART" id="SM00567">
    <property type="entry name" value="EZ_HEAT"/>
    <property type="match status" value="3"/>
</dbReference>
<proteinExistence type="predicted"/>
<dbReference type="SUPFAM" id="SSF48371">
    <property type="entry name" value="ARM repeat"/>
    <property type="match status" value="1"/>
</dbReference>
<dbReference type="AlphaFoldDB" id="A0A212TPS4"/>
<dbReference type="RefSeq" id="WP_088843335.1">
    <property type="nucleotide sequence ID" value="NZ_FYEW01000001.1"/>
</dbReference>
<dbReference type="GO" id="GO:0003755">
    <property type="term" value="F:peptidyl-prolyl cis-trans isomerase activity"/>
    <property type="evidence" value="ECO:0007669"/>
    <property type="project" value="UniProtKB-KW"/>
</dbReference>
<evidence type="ECO:0000256" key="3">
    <source>
        <dbReference type="ARBA" id="ARBA00023235"/>
    </source>
</evidence>
<sequence length="668" mass="70903">MNHLTLCRAAVTAAVTGSALLLACTATPPAATVSTAPNKFAQDATLRQIATAQDERNAAALLPFLESPEANYRREAALAFASVQSKTATSALLGHLQDPDAAVRQAAAYALGQTADSTAEAALAQRFPQEPDPAARRAELEALGRCTSRPGLAALVRLPAALATDTAALSGQAWGLYRAGLRGITSEPAVARLVQLLGPSNPYSARLSAANALARTRALNLTPYATAIGAAAQQDTHYAVRSAAASALGKATQAPSVPGLLATLARRDPDYRVRVSALRSMNAAMYAPVKEAAWAALTDANAQVALSAAEFFLTHATQEPGSLFLAKAEKLTQWRVRATLLAAALRQEGPERTTIRSAVQARYAASTDPYEKGYLLKALGEDPAAYDFVQQATFAPNQPVVIGTYGMEALVAMRNQADFPAAQQAEFALTLRRGVLSQDVALMGIAAEAIRDPKLGLRKLLPNADFLVQARDRLTMPRDLEAWQSLQQTIDFLQNRPAAAVPVATAATHPIDWGLVANLPAAQQAVVHTAKGDIVFQLLVEEAPGSVASFVELTRQGFYNGRNFHRVVPNFVAQGGCPRGDGWGSSDYNLRSELGPRQYGEGAVGLASAGKDTESCQWFITHAPTPHLDGRYTIFAQVVSGMDVVSRLDIGDRIDRIELVAAPMSTRK</sequence>
<gene>
    <name evidence="6" type="ORF">SAMN06265337_2095</name>
</gene>
<dbReference type="InterPro" id="IPR016024">
    <property type="entry name" value="ARM-type_fold"/>
</dbReference>
<feature type="signal peptide" evidence="4">
    <location>
        <begin position="1"/>
        <end position="23"/>
    </location>
</feature>
<dbReference type="InterPro" id="IPR011989">
    <property type="entry name" value="ARM-like"/>
</dbReference>
<dbReference type="Proteomes" id="UP000198131">
    <property type="component" value="Unassembled WGS sequence"/>
</dbReference>
<organism evidence="6 7">
    <name type="scientific">Hymenobacter gelipurpurascens</name>
    <dbReference type="NCBI Taxonomy" id="89968"/>
    <lineage>
        <taxon>Bacteria</taxon>
        <taxon>Pseudomonadati</taxon>
        <taxon>Bacteroidota</taxon>
        <taxon>Cytophagia</taxon>
        <taxon>Cytophagales</taxon>
        <taxon>Hymenobacteraceae</taxon>
        <taxon>Hymenobacter</taxon>
    </lineage>
</organism>
<dbReference type="CDD" id="cd00317">
    <property type="entry name" value="cyclophilin"/>
    <property type="match status" value="1"/>
</dbReference>
<dbReference type="Gene3D" id="1.25.10.10">
    <property type="entry name" value="Leucine-rich Repeat Variant"/>
    <property type="match status" value="2"/>
</dbReference>
<dbReference type="Pfam" id="PF13646">
    <property type="entry name" value="HEAT_2"/>
    <property type="match status" value="1"/>
</dbReference>
<feature type="domain" description="PPIase cyclophilin-type" evidence="5">
    <location>
        <begin position="532"/>
        <end position="649"/>
    </location>
</feature>
<dbReference type="InterPro" id="IPR002130">
    <property type="entry name" value="Cyclophilin-type_PPIase_dom"/>
</dbReference>
<dbReference type="PANTHER" id="PTHR45625">
    <property type="entry name" value="PEPTIDYL-PROLYL CIS-TRANS ISOMERASE-RELATED"/>
    <property type="match status" value="1"/>
</dbReference>
<evidence type="ECO:0000256" key="4">
    <source>
        <dbReference type="SAM" id="SignalP"/>
    </source>
</evidence>
<dbReference type="InterPro" id="IPR029000">
    <property type="entry name" value="Cyclophilin-like_dom_sf"/>
</dbReference>
<dbReference type="InterPro" id="IPR044666">
    <property type="entry name" value="Cyclophilin_A-like"/>
</dbReference>
<dbReference type="Gene3D" id="2.40.100.10">
    <property type="entry name" value="Cyclophilin-like"/>
    <property type="match status" value="1"/>
</dbReference>
<evidence type="ECO:0000259" key="5">
    <source>
        <dbReference type="PROSITE" id="PS50072"/>
    </source>
</evidence>
<dbReference type="PANTHER" id="PTHR45625:SF4">
    <property type="entry name" value="PEPTIDYLPROLYL ISOMERASE DOMAIN AND WD REPEAT-CONTAINING PROTEIN 1"/>
    <property type="match status" value="1"/>
</dbReference>
<dbReference type="PRINTS" id="PR00153">
    <property type="entry name" value="CSAPPISMRASE"/>
</dbReference>
<dbReference type="Pfam" id="PF00160">
    <property type="entry name" value="Pro_isomerase"/>
    <property type="match status" value="1"/>
</dbReference>
<accession>A0A212TPS4</accession>
<evidence type="ECO:0000313" key="6">
    <source>
        <dbReference type="EMBL" id="SNC67856.1"/>
    </source>
</evidence>
<dbReference type="EMBL" id="FYEW01000001">
    <property type="protein sequence ID" value="SNC67856.1"/>
    <property type="molecule type" value="Genomic_DNA"/>
</dbReference>
<dbReference type="PROSITE" id="PS50072">
    <property type="entry name" value="CSA_PPIASE_2"/>
    <property type="match status" value="1"/>
</dbReference>